<dbReference type="SUPFAM" id="SSF54637">
    <property type="entry name" value="Thioesterase/thiol ester dehydrase-isomerase"/>
    <property type="match status" value="1"/>
</dbReference>
<name>A0A0H3U7M6_9BACT</name>
<dbReference type="InterPro" id="IPR016776">
    <property type="entry name" value="ApeP-like_dehydratase"/>
</dbReference>
<sequence length="146" mass="16348">MTSFSEKSMPERIDINDLIPQREPVQMIDTLYEATTEEAHTGLSVSRDNIFYEGDRLSEMGLIENMAQSAAATAGVKNHLLGIPPSLGYIGEIKKCIFHSFPTDGEHLHTYVRYVSEAAGVILYDIESRTDRASCAECRMKVFIDE</sequence>
<dbReference type="AlphaFoldDB" id="A0A0H3U7M6"/>
<dbReference type="EMBL" id="KF540238">
    <property type="protein sequence ID" value="AIF26579.1"/>
    <property type="molecule type" value="Genomic_DNA"/>
</dbReference>
<protein>
    <submittedName>
        <fullName evidence="1">Uncharacterized protein</fullName>
    </submittedName>
</protein>
<dbReference type="InterPro" id="IPR029069">
    <property type="entry name" value="HotDog_dom_sf"/>
</dbReference>
<reference evidence="1" key="1">
    <citation type="submission" date="2013-08" db="EMBL/GenBank/DDBJ databases">
        <title>Comparison of modified E. coli strains.</title>
        <authorList>
            <person name="Juergensen J."/>
            <person name="Bonge A."/>
            <person name="Streit W.R."/>
        </authorList>
    </citation>
    <scope>NUCLEOTIDE SEQUENCE</scope>
</reference>
<evidence type="ECO:0000313" key="1">
    <source>
        <dbReference type="EMBL" id="AIF26579.1"/>
    </source>
</evidence>
<organism evidence="1">
    <name type="scientific">uncultured bacterium fosmid pJB65E1</name>
    <dbReference type="NCBI Taxonomy" id="1478066"/>
    <lineage>
        <taxon>Bacteria</taxon>
        <taxon>environmental samples</taxon>
    </lineage>
</organism>
<dbReference type="Gene3D" id="3.10.129.10">
    <property type="entry name" value="Hotdog Thioesterase"/>
    <property type="match status" value="1"/>
</dbReference>
<accession>A0A0H3U7M6</accession>
<proteinExistence type="predicted"/>
<dbReference type="Pfam" id="PF22817">
    <property type="entry name" value="ApeP-like"/>
    <property type="match status" value="1"/>
</dbReference>